<gene>
    <name evidence="1" type="ORF">GAYE_PCTG44G1125</name>
</gene>
<reference evidence="1 2" key="1">
    <citation type="submission" date="2022-07" db="EMBL/GenBank/DDBJ databases">
        <title>Genome-wide signatures of adaptation to extreme environments.</title>
        <authorList>
            <person name="Cho C.H."/>
            <person name="Yoon H.S."/>
        </authorList>
    </citation>
    <scope>NUCLEOTIDE SEQUENCE [LARGE SCALE GENOMIC DNA]</scope>
    <source>
        <strain evidence="1 2">108.79 E11</strain>
    </source>
</reference>
<evidence type="ECO:0008006" key="3">
    <source>
        <dbReference type="Google" id="ProtNLM"/>
    </source>
</evidence>
<name>A0AAV9I4D7_9RHOD</name>
<dbReference type="Proteomes" id="UP001300502">
    <property type="component" value="Unassembled WGS sequence"/>
</dbReference>
<accession>A0AAV9I4D7</accession>
<dbReference type="EMBL" id="JANCYU010000012">
    <property type="protein sequence ID" value="KAK4523232.1"/>
    <property type="molecule type" value="Genomic_DNA"/>
</dbReference>
<comment type="caution">
    <text evidence="1">The sequence shown here is derived from an EMBL/GenBank/DDBJ whole genome shotgun (WGS) entry which is preliminary data.</text>
</comment>
<evidence type="ECO:0000313" key="2">
    <source>
        <dbReference type="Proteomes" id="UP001300502"/>
    </source>
</evidence>
<keyword evidence="2" id="KW-1185">Reference proteome</keyword>
<dbReference type="AlphaFoldDB" id="A0AAV9I4D7"/>
<organism evidence="1 2">
    <name type="scientific">Galdieria yellowstonensis</name>
    <dbReference type="NCBI Taxonomy" id="3028027"/>
    <lineage>
        <taxon>Eukaryota</taxon>
        <taxon>Rhodophyta</taxon>
        <taxon>Bangiophyceae</taxon>
        <taxon>Galdieriales</taxon>
        <taxon>Galdieriaceae</taxon>
        <taxon>Galdieria</taxon>
    </lineage>
</organism>
<protein>
    <recommendedName>
        <fullName evidence="3">DNA recombination and repair protein Rad51-like C-terminal domain-containing protein</fullName>
    </recommendedName>
</protein>
<proteinExistence type="predicted"/>
<evidence type="ECO:0000313" key="1">
    <source>
        <dbReference type="EMBL" id="KAK4523232.1"/>
    </source>
</evidence>
<sequence>MANTRLNFSVGNNSLLEFAKGQRLSSSVALQFWKPKCDSNQFCSLSSLWSNEQDISSRNTDMRVCIERGYLVELMGEGLSVCMRWIISEYIHYLEETPQSYSFPRIIYIDTCASLSIMKWNDYFKQYNLINKHPEWIQQFWNDYFYYYRVVDAYELVALFKSLYAFEPLSNNKNRWIIVVDNFTYLLEPLECRGNLLYLLLYECYQWTKLYNTTTFLLTNMSCSYYHRETERYSCFLDIRLWIPEECSQYHTPKVKIIKSPYAST</sequence>